<dbReference type="Gene3D" id="3.40.109.10">
    <property type="entry name" value="NADH Oxidase"/>
    <property type="match status" value="1"/>
</dbReference>
<dbReference type="RefSeq" id="WP_005927461.1">
    <property type="nucleotide sequence ID" value="NZ_CABKSE010000001.1"/>
</dbReference>
<dbReference type="InterPro" id="IPR000415">
    <property type="entry name" value="Nitroreductase-like"/>
</dbReference>
<dbReference type="InterPro" id="IPR029479">
    <property type="entry name" value="Nitroreductase"/>
</dbReference>
<sequence>MEKSFKEALKHRRTYYAITNQSPISDKEIEEIIDFAVTHVPSAFNSQSTRVVLLLGDNHRKLWQIVKNTLWKIVTPEAFKNTEAKIDHSFSSGYGTVLFFEDQNVVQDLQNKFISYKDNFPGWAMQTSAMHQLAVWTMLEDAGFGVSLQHYNPLIDEEVRRTWELPASWHLIAEMPFGMPAGEPGDKEFKELSERVKVFK</sequence>
<evidence type="ECO:0000256" key="1">
    <source>
        <dbReference type="ARBA" id="ARBA00004496"/>
    </source>
</evidence>
<dbReference type="CDD" id="cd02140">
    <property type="entry name" value="Frm2-like"/>
    <property type="match status" value="1"/>
</dbReference>
<evidence type="ECO:0000313" key="6">
    <source>
        <dbReference type="Proteomes" id="UP000422221"/>
    </source>
</evidence>
<dbReference type="SUPFAM" id="SSF55469">
    <property type="entry name" value="FMN-dependent nitroreductase-like"/>
    <property type="match status" value="1"/>
</dbReference>
<dbReference type="PANTHER" id="PTHR43035">
    <property type="entry name" value="FATTY ACID REPRESSION MUTANT PROTEIN 2-RELATED"/>
    <property type="match status" value="1"/>
</dbReference>
<evidence type="ECO:0000259" key="4">
    <source>
        <dbReference type="Pfam" id="PF00881"/>
    </source>
</evidence>
<dbReference type="Pfam" id="PF00881">
    <property type="entry name" value="Nitroreductase"/>
    <property type="match status" value="1"/>
</dbReference>
<dbReference type="InterPro" id="IPR033877">
    <property type="entry name" value="Frm2/Hbn1"/>
</dbReference>
<dbReference type="GO" id="GO:0034599">
    <property type="term" value="P:cellular response to oxidative stress"/>
    <property type="evidence" value="ECO:0007669"/>
    <property type="project" value="InterPro"/>
</dbReference>
<proteinExistence type="predicted"/>
<evidence type="ECO:0000313" key="5">
    <source>
        <dbReference type="EMBL" id="KAA3768553.1"/>
    </source>
</evidence>
<protein>
    <submittedName>
        <fullName evidence="5">Nitroreductase family protein</fullName>
    </submittedName>
</protein>
<dbReference type="GO" id="GO:0016491">
    <property type="term" value="F:oxidoreductase activity"/>
    <property type="evidence" value="ECO:0007669"/>
    <property type="project" value="UniProtKB-KW"/>
</dbReference>
<evidence type="ECO:0000256" key="2">
    <source>
        <dbReference type="ARBA" id="ARBA00022490"/>
    </source>
</evidence>
<comment type="subcellular location">
    <subcellularLocation>
        <location evidence="1">Cytoplasm</location>
    </subcellularLocation>
</comment>
<feature type="domain" description="Nitroreductase" evidence="4">
    <location>
        <begin position="9"/>
        <end position="178"/>
    </location>
</feature>
<dbReference type="PANTHER" id="PTHR43035:SF1">
    <property type="entry name" value="FATTY ACID REPRESSION MUTANT PROTEIN 2-RELATED"/>
    <property type="match status" value="1"/>
</dbReference>
<accession>A0A7J4XMG6</accession>
<comment type="caution">
    <text evidence="5">The sequence shown here is derived from an EMBL/GenBank/DDBJ whole genome shotgun (WGS) entry which is preliminary data.</text>
</comment>
<keyword evidence="3" id="KW-0560">Oxidoreductase</keyword>
<reference evidence="5 6" key="1">
    <citation type="journal article" date="2019" name="Nat. Med.">
        <title>A library of human gut bacterial isolates paired with longitudinal multiomics data enables mechanistic microbiome research.</title>
        <authorList>
            <person name="Poyet M."/>
            <person name="Groussin M."/>
            <person name="Gibbons S.M."/>
            <person name="Avila-Pacheco J."/>
            <person name="Jiang X."/>
            <person name="Kearney S.M."/>
            <person name="Perrotta A.R."/>
            <person name="Berdy B."/>
            <person name="Zhao S."/>
            <person name="Lieberman T.D."/>
            <person name="Swanson P.K."/>
            <person name="Smith M."/>
            <person name="Roesemann S."/>
            <person name="Alexander J.E."/>
            <person name="Rich S.A."/>
            <person name="Livny J."/>
            <person name="Vlamakis H."/>
            <person name="Clish C."/>
            <person name="Bullock K."/>
            <person name="Deik A."/>
            <person name="Scott J."/>
            <person name="Pierce K.A."/>
            <person name="Xavier R.J."/>
            <person name="Alm E.J."/>
        </authorList>
    </citation>
    <scope>NUCLEOTIDE SEQUENCE [LARGE SCALE GENOMIC DNA]</scope>
    <source>
        <strain evidence="5 6">BIOML-A10</strain>
    </source>
</reference>
<keyword evidence="2" id="KW-0963">Cytoplasm</keyword>
<evidence type="ECO:0000256" key="3">
    <source>
        <dbReference type="ARBA" id="ARBA00023002"/>
    </source>
</evidence>
<dbReference type="AlphaFoldDB" id="A0A7J4XMG6"/>
<organism evidence="5 6">
    <name type="scientific">Bacteroides salyersiae</name>
    <dbReference type="NCBI Taxonomy" id="291644"/>
    <lineage>
        <taxon>Bacteria</taxon>
        <taxon>Pseudomonadati</taxon>
        <taxon>Bacteroidota</taxon>
        <taxon>Bacteroidia</taxon>
        <taxon>Bacteroidales</taxon>
        <taxon>Bacteroidaceae</taxon>
        <taxon>Bacteroides</taxon>
    </lineage>
</organism>
<dbReference type="FunFam" id="3.40.109.10:FF:000001">
    <property type="entry name" value="Nitroreductase family"/>
    <property type="match status" value="1"/>
</dbReference>
<name>A0A7J4XMG6_9BACE</name>
<gene>
    <name evidence="5" type="ORF">F3F73_04425</name>
</gene>
<dbReference type="EMBL" id="VWMK01000003">
    <property type="protein sequence ID" value="KAA3768553.1"/>
    <property type="molecule type" value="Genomic_DNA"/>
</dbReference>
<dbReference type="GO" id="GO:0005737">
    <property type="term" value="C:cytoplasm"/>
    <property type="evidence" value="ECO:0007669"/>
    <property type="project" value="UniProtKB-SubCell"/>
</dbReference>
<dbReference type="Proteomes" id="UP000422221">
    <property type="component" value="Unassembled WGS sequence"/>
</dbReference>